<dbReference type="GO" id="GO:0032993">
    <property type="term" value="C:protein-DNA complex"/>
    <property type="evidence" value="ECO:0007669"/>
    <property type="project" value="TreeGrafter"/>
</dbReference>
<evidence type="ECO:0000259" key="8">
    <source>
        <dbReference type="PROSITE" id="PS50110"/>
    </source>
</evidence>
<gene>
    <name evidence="10" type="ORF">CGS56_08160</name>
</gene>
<evidence type="ECO:0000256" key="2">
    <source>
        <dbReference type="ARBA" id="ARBA00023015"/>
    </source>
</evidence>
<dbReference type="Pfam" id="PF00486">
    <property type="entry name" value="Trans_reg_C"/>
    <property type="match status" value="1"/>
</dbReference>
<feature type="domain" description="Response regulatory" evidence="8">
    <location>
        <begin position="10"/>
        <end position="124"/>
    </location>
</feature>
<dbReference type="SMART" id="SM00862">
    <property type="entry name" value="Trans_reg_C"/>
    <property type="match status" value="1"/>
</dbReference>
<evidence type="ECO:0000313" key="11">
    <source>
        <dbReference type="Proteomes" id="UP000220157"/>
    </source>
</evidence>
<dbReference type="PANTHER" id="PTHR48111">
    <property type="entry name" value="REGULATOR OF RPOS"/>
    <property type="match status" value="1"/>
</dbReference>
<proteinExistence type="predicted"/>
<evidence type="ECO:0000313" key="10">
    <source>
        <dbReference type="EMBL" id="PDX75481.1"/>
    </source>
</evidence>
<dbReference type="SMART" id="SM00448">
    <property type="entry name" value="REC"/>
    <property type="match status" value="1"/>
</dbReference>
<organism evidence="10 11">
    <name type="scientific">Faecalibacterium prausnitzii</name>
    <dbReference type="NCBI Taxonomy" id="853"/>
    <lineage>
        <taxon>Bacteria</taxon>
        <taxon>Bacillati</taxon>
        <taxon>Bacillota</taxon>
        <taxon>Clostridia</taxon>
        <taxon>Eubacteriales</taxon>
        <taxon>Oscillospiraceae</taxon>
        <taxon>Faecalibacterium</taxon>
    </lineage>
</organism>
<dbReference type="InterPro" id="IPR036388">
    <property type="entry name" value="WH-like_DNA-bd_sf"/>
</dbReference>
<evidence type="ECO:0000256" key="1">
    <source>
        <dbReference type="ARBA" id="ARBA00018672"/>
    </source>
</evidence>
<sequence>MDNSFLHSKRLLLVDDEQELLKMISDILKDAGFETVLTAMSVKEAILTAKEETPDLIVLDVMLPDGDGFSLMQQLRTFTNVPIIFLTAKDEATDKLSGLGLGADDYISKPFMPQELLLRIYAVLRRTYKEDSPLLVLDGCKIDFSRAEVYKGNEVISLTAKEHALLETLARNAGKIVTVDALCEALWGDNPFGYENSLNAHVRRVREKIETDPSKPVSLITIKGLGYKLIARK</sequence>
<keyword evidence="2" id="KW-0805">Transcription regulation</keyword>
<feature type="domain" description="OmpR/PhoB-type" evidence="9">
    <location>
        <begin position="132"/>
        <end position="231"/>
    </location>
</feature>
<dbReference type="SUPFAM" id="SSF52172">
    <property type="entry name" value="CheY-like"/>
    <property type="match status" value="1"/>
</dbReference>
<dbReference type="RefSeq" id="WP_007045806.1">
    <property type="nucleotide sequence ID" value="NZ_NMTW01000036.1"/>
</dbReference>
<dbReference type="PANTHER" id="PTHR48111:SF52">
    <property type="entry name" value="TRANSCRIPTIONAL REGULATORY PROTEIN YVRH"/>
    <property type="match status" value="1"/>
</dbReference>
<dbReference type="InterPro" id="IPR001867">
    <property type="entry name" value="OmpR/PhoB-type_DNA-bd"/>
</dbReference>
<dbReference type="Proteomes" id="UP000220157">
    <property type="component" value="Unassembled WGS sequence"/>
</dbReference>
<evidence type="ECO:0000256" key="5">
    <source>
        <dbReference type="ARBA" id="ARBA00024867"/>
    </source>
</evidence>
<keyword evidence="4" id="KW-0804">Transcription</keyword>
<comment type="caution">
    <text evidence="10">The sequence shown here is derived from an EMBL/GenBank/DDBJ whole genome shotgun (WGS) entry which is preliminary data.</text>
</comment>
<dbReference type="CDD" id="cd00383">
    <property type="entry name" value="trans_reg_C"/>
    <property type="match status" value="1"/>
</dbReference>
<comment type="function">
    <text evidence="5">May play the central regulatory role in sporulation. It may be an element of the effector pathway responsible for the activation of sporulation genes in response to nutritional stress. Spo0A may act in concert with spo0H (a sigma factor) to control the expression of some genes that are critical to the sporulation process.</text>
</comment>
<dbReference type="InterPro" id="IPR001789">
    <property type="entry name" value="Sig_transdc_resp-reg_receiver"/>
</dbReference>
<dbReference type="PROSITE" id="PS50110">
    <property type="entry name" value="RESPONSE_REGULATORY"/>
    <property type="match status" value="1"/>
</dbReference>
<keyword evidence="3 7" id="KW-0238">DNA-binding</keyword>
<evidence type="ECO:0000256" key="6">
    <source>
        <dbReference type="PROSITE-ProRule" id="PRU00169"/>
    </source>
</evidence>
<dbReference type="Gene3D" id="1.10.10.10">
    <property type="entry name" value="Winged helix-like DNA-binding domain superfamily/Winged helix DNA-binding domain"/>
    <property type="match status" value="1"/>
</dbReference>
<dbReference type="Gene3D" id="6.10.250.690">
    <property type="match status" value="1"/>
</dbReference>
<dbReference type="Pfam" id="PF00072">
    <property type="entry name" value="Response_reg"/>
    <property type="match status" value="1"/>
</dbReference>
<name>A0A2A7A8M4_9FIRM</name>
<evidence type="ECO:0000259" key="9">
    <source>
        <dbReference type="PROSITE" id="PS51755"/>
    </source>
</evidence>
<dbReference type="Gene3D" id="3.40.50.2300">
    <property type="match status" value="1"/>
</dbReference>
<reference evidence="10 11" key="1">
    <citation type="journal article" date="2017" name="Front. Microbiol.">
        <title>New Insights into the Diversity of the Genus Faecalibacterium.</title>
        <authorList>
            <person name="Benevides L."/>
            <person name="Burman S."/>
            <person name="Martin R."/>
            <person name="Robert V."/>
            <person name="Thomas M."/>
            <person name="Miquel S."/>
            <person name="Chain F."/>
            <person name="Sokol H."/>
            <person name="Bermudez-Humaran L.G."/>
            <person name="Morrison M."/>
            <person name="Langella P."/>
            <person name="Azevedo V.A."/>
            <person name="Chatel J.M."/>
            <person name="Soares S."/>
        </authorList>
    </citation>
    <scope>NUCLEOTIDE SEQUENCE [LARGE SCALE GENOMIC DNA]</scope>
    <source>
        <strain evidence="10 11">CNCM I 4573</strain>
    </source>
</reference>
<feature type="DNA-binding region" description="OmpR/PhoB-type" evidence="7">
    <location>
        <begin position="132"/>
        <end position="231"/>
    </location>
</feature>
<keyword evidence="6" id="KW-0597">Phosphoprotein</keyword>
<dbReference type="EMBL" id="NMTW01000036">
    <property type="protein sequence ID" value="PDX75481.1"/>
    <property type="molecule type" value="Genomic_DNA"/>
</dbReference>
<dbReference type="InterPro" id="IPR011006">
    <property type="entry name" value="CheY-like_superfamily"/>
</dbReference>
<dbReference type="InterPro" id="IPR039420">
    <property type="entry name" value="WalR-like"/>
</dbReference>
<accession>A0A2A7A8M4</accession>
<dbReference type="GO" id="GO:0000156">
    <property type="term" value="F:phosphorelay response regulator activity"/>
    <property type="evidence" value="ECO:0007669"/>
    <property type="project" value="TreeGrafter"/>
</dbReference>
<dbReference type="PROSITE" id="PS51755">
    <property type="entry name" value="OMPR_PHOB"/>
    <property type="match status" value="1"/>
</dbReference>
<dbReference type="GO" id="GO:0006355">
    <property type="term" value="P:regulation of DNA-templated transcription"/>
    <property type="evidence" value="ECO:0007669"/>
    <property type="project" value="InterPro"/>
</dbReference>
<evidence type="ECO:0000256" key="7">
    <source>
        <dbReference type="PROSITE-ProRule" id="PRU01091"/>
    </source>
</evidence>
<dbReference type="AlphaFoldDB" id="A0A2A7A8M4"/>
<evidence type="ECO:0000256" key="3">
    <source>
        <dbReference type="ARBA" id="ARBA00023125"/>
    </source>
</evidence>
<dbReference type="GO" id="GO:0005829">
    <property type="term" value="C:cytosol"/>
    <property type="evidence" value="ECO:0007669"/>
    <property type="project" value="TreeGrafter"/>
</dbReference>
<protein>
    <recommendedName>
        <fullName evidence="1">Stage 0 sporulation protein A homolog</fullName>
    </recommendedName>
</protein>
<evidence type="ECO:0000256" key="4">
    <source>
        <dbReference type="ARBA" id="ARBA00023163"/>
    </source>
</evidence>
<feature type="modified residue" description="4-aspartylphosphate" evidence="6">
    <location>
        <position position="60"/>
    </location>
</feature>
<dbReference type="CDD" id="cd17574">
    <property type="entry name" value="REC_OmpR"/>
    <property type="match status" value="1"/>
</dbReference>
<dbReference type="GO" id="GO:0000976">
    <property type="term" value="F:transcription cis-regulatory region binding"/>
    <property type="evidence" value="ECO:0007669"/>
    <property type="project" value="TreeGrafter"/>
</dbReference>